<dbReference type="AlphaFoldDB" id="A0A166ZK69"/>
<dbReference type="RefSeq" id="WP_063364646.1">
    <property type="nucleotide sequence ID" value="NZ_AQHB01000041.1"/>
</dbReference>
<comment type="caution">
    <text evidence="1">The sequence shown here is derived from an EMBL/GenBank/DDBJ whole genome shotgun (WGS) entry which is preliminary data.</text>
</comment>
<proteinExistence type="predicted"/>
<accession>A0A166ZK69</accession>
<reference evidence="1 2" key="1">
    <citation type="submission" date="2013-07" db="EMBL/GenBank/DDBJ databases">
        <title>Comparative Genomic and Metabolomic Analysis of Twelve Strains of Pseudoalteromonas luteoviolacea.</title>
        <authorList>
            <person name="Vynne N.G."/>
            <person name="Mansson M."/>
            <person name="Gram L."/>
        </authorList>
    </citation>
    <scope>NUCLEOTIDE SEQUENCE [LARGE SCALE GENOMIC DNA]</scope>
    <source>
        <strain evidence="1 2">DSM 6061</strain>
    </source>
</reference>
<dbReference type="Proteomes" id="UP000076643">
    <property type="component" value="Unassembled WGS sequence"/>
</dbReference>
<keyword evidence="2" id="KW-1185">Reference proteome</keyword>
<dbReference type="EMBL" id="AUYB01000058">
    <property type="protein sequence ID" value="KZN44397.1"/>
    <property type="molecule type" value="Genomic_DNA"/>
</dbReference>
<organism evidence="1 2">
    <name type="scientific">Pseudoalteromonas luteoviolacea DSM 6061</name>
    <dbReference type="NCBI Taxonomy" id="1365250"/>
    <lineage>
        <taxon>Bacteria</taxon>
        <taxon>Pseudomonadati</taxon>
        <taxon>Pseudomonadota</taxon>
        <taxon>Gammaproteobacteria</taxon>
        <taxon>Alteromonadales</taxon>
        <taxon>Pseudoalteromonadaceae</taxon>
        <taxon>Pseudoalteromonas</taxon>
    </lineage>
</organism>
<sequence length="158" mass="18415">MKVIVLYVLFYFVLKPTLAFGNEAKYVDLKTGDYIYVKSTNSTLIEGKFIEKVYICTEDDEFLCLFNKYYKFSFPSKYSGEVKWSFKGFRYCVVSSLEEDKQYLVYIYEGEECSGSAVGTFLFSEREGLKYISTNYLIPKGELNMVLIEDKGLFKIQN</sequence>
<dbReference type="PATRIC" id="fig|1365250.3.peg.567"/>
<name>A0A166ZK69_9GAMM</name>
<protein>
    <submittedName>
        <fullName evidence="1">Uncharacterized protein</fullName>
    </submittedName>
</protein>
<gene>
    <name evidence="1" type="ORF">N475_25935</name>
</gene>
<evidence type="ECO:0000313" key="2">
    <source>
        <dbReference type="Proteomes" id="UP000076643"/>
    </source>
</evidence>
<evidence type="ECO:0000313" key="1">
    <source>
        <dbReference type="EMBL" id="KZN44397.1"/>
    </source>
</evidence>